<evidence type="ECO:0000256" key="7">
    <source>
        <dbReference type="ARBA" id="ARBA00022729"/>
    </source>
</evidence>
<dbReference type="InterPro" id="IPR013780">
    <property type="entry name" value="Glyco_hydro_b"/>
</dbReference>
<evidence type="ECO:0000313" key="15">
    <source>
        <dbReference type="Proteomes" id="UP000190274"/>
    </source>
</evidence>
<dbReference type="AlphaFoldDB" id="A0A1G4JHM5"/>
<dbReference type="InterPro" id="IPR013785">
    <property type="entry name" value="Aldolase_TIM"/>
</dbReference>
<evidence type="ECO:0000256" key="11">
    <source>
        <dbReference type="ARBA" id="ARBA00023295"/>
    </source>
</evidence>
<dbReference type="FunFam" id="3.20.20.70:FF:000202">
    <property type="entry name" value="Alpha-galactosidase"/>
    <property type="match status" value="1"/>
</dbReference>
<dbReference type="InterPro" id="IPR017853">
    <property type="entry name" value="GH"/>
</dbReference>
<dbReference type="GO" id="GO:0005576">
    <property type="term" value="C:extracellular region"/>
    <property type="evidence" value="ECO:0007669"/>
    <property type="project" value="UniProtKB-SubCell"/>
</dbReference>
<keyword evidence="8 12" id="KW-0378">Hydrolase</keyword>
<comment type="similarity">
    <text evidence="3 12">Belongs to the glycosyl hydrolase 27 family.</text>
</comment>
<protein>
    <recommendedName>
        <fullName evidence="5 12">Alpha-galactosidase</fullName>
        <ecNumber evidence="5 12">3.2.1.22</ecNumber>
    </recommendedName>
    <alternativeName>
        <fullName evidence="12">Melibiase</fullName>
    </alternativeName>
</protein>
<comment type="catalytic activity">
    <reaction evidence="1 12">
        <text>Hydrolysis of terminal, non-reducing alpha-D-galactose residues in alpha-D-galactosides, including galactose oligosaccharides, galactomannans and galactolipids.</text>
        <dbReference type="EC" id="3.2.1.22"/>
    </reaction>
</comment>
<dbReference type="GO" id="GO:0004557">
    <property type="term" value="F:alpha-galactosidase activity"/>
    <property type="evidence" value="ECO:0007669"/>
    <property type="project" value="UniProtKB-EC"/>
</dbReference>
<dbReference type="PANTHER" id="PTHR11452:SF75">
    <property type="entry name" value="ALPHA-GALACTOSIDASE MEL1"/>
    <property type="match status" value="1"/>
</dbReference>
<sequence>MVCSHPHDFYLIGRVGLSNINYKSAGLPGSPKYPWPTLYSTFNYDQITWIMVPTTTLALLLSYLSGEVFCTSHSYNGLGLTPQMGWNNWNSFACDVNEDLLLGAAEKLAALGLQDLGYKYVILDDCWSAGRSENGSLLPDSGKFPHGMKYVADYLHERDMLFGMYSSAGEYTCAGYAGSLGYEQADADSFASWDVDYLKYDNCFNRGQFGTPLISYNRYKTMSDALNKTGRPIFYSLCNWGQDLTFYWGSGISNSWRVSGDIYPFFDRPDSRCPCDDDEYDCKYAGFHCSIMNILGKAAPMGQNAGVGGWNDLDMLEVGVGNLTDDEEMAHFSMWAIVKSPLIIGANLDDLTPTSYSILNNPAVIAVNQDPAGSPAVRVWREKVSDTDKYGRGEIQLWSGPLENGDQVVAMLNGGAKPRPMNATLLDVFPESEEGTAEHDGEWAVYDLWANRLENFTAESILYGGSQDASKYYNATQLPYKEGIAKNDTRLFGKYFSNLSPGNPITATVPAHGIALFRLRKQ</sequence>
<keyword evidence="15" id="KW-1185">Reference proteome</keyword>
<keyword evidence="10" id="KW-0325">Glycoprotein</keyword>
<evidence type="ECO:0000256" key="8">
    <source>
        <dbReference type="ARBA" id="ARBA00022801"/>
    </source>
</evidence>
<dbReference type="Gene3D" id="2.60.40.1180">
    <property type="entry name" value="Golgi alpha-mannosidase II"/>
    <property type="match status" value="1"/>
</dbReference>
<dbReference type="PROSITE" id="PS00512">
    <property type="entry name" value="ALPHA_GALACTOSIDASE"/>
    <property type="match status" value="1"/>
</dbReference>
<dbReference type="PANTHER" id="PTHR11452">
    <property type="entry name" value="ALPHA-GALACTOSIDASE/ALPHA-N-ACETYLGALACTOSAMINIDASE"/>
    <property type="match status" value="1"/>
</dbReference>
<evidence type="ECO:0000256" key="5">
    <source>
        <dbReference type="ARBA" id="ARBA00012755"/>
    </source>
</evidence>
<dbReference type="InterPro" id="IPR002241">
    <property type="entry name" value="Glyco_hydro_27"/>
</dbReference>
<keyword evidence="6" id="KW-0964">Secreted</keyword>
<dbReference type="EC" id="3.2.1.22" evidence="5 12"/>
<dbReference type="Pfam" id="PF17801">
    <property type="entry name" value="Melibiase_C"/>
    <property type="match status" value="1"/>
</dbReference>
<dbReference type="EMBL" id="LT598458">
    <property type="protein sequence ID" value="SCU89907.1"/>
    <property type="molecule type" value="Genomic_DNA"/>
</dbReference>
<organism evidence="14 15">
    <name type="scientific">Lachancea dasiensis</name>
    <dbReference type="NCBI Taxonomy" id="1072105"/>
    <lineage>
        <taxon>Eukaryota</taxon>
        <taxon>Fungi</taxon>
        <taxon>Dikarya</taxon>
        <taxon>Ascomycota</taxon>
        <taxon>Saccharomycotina</taxon>
        <taxon>Saccharomycetes</taxon>
        <taxon>Saccharomycetales</taxon>
        <taxon>Saccharomycetaceae</taxon>
        <taxon>Lachancea</taxon>
    </lineage>
</organism>
<dbReference type="OrthoDB" id="5795902at2759"/>
<evidence type="ECO:0000313" key="14">
    <source>
        <dbReference type="EMBL" id="SCU89907.1"/>
    </source>
</evidence>
<dbReference type="InterPro" id="IPR000111">
    <property type="entry name" value="Glyco_hydro_27/36_CS"/>
</dbReference>
<evidence type="ECO:0000256" key="2">
    <source>
        <dbReference type="ARBA" id="ARBA00004613"/>
    </source>
</evidence>
<gene>
    <name evidence="14" type="ORF">LADA_0F00496G</name>
</gene>
<dbReference type="PRINTS" id="PR00740">
    <property type="entry name" value="GLHYDRLASE27"/>
</dbReference>
<dbReference type="STRING" id="1266660.A0A1G4JHM5"/>
<evidence type="ECO:0000259" key="13">
    <source>
        <dbReference type="Pfam" id="PF17801"/>
    </source>
</evidence>
<reference evidence="14 15" key="1">
    <citation type="submission" date="2016-03" db="EMBL/GenBank/DDBJ databases">
        <authorList>
            <person name="Devillers H."/>
        </authorList>
    </citation>
    <scope>NUCLEOTIDE SEQUENCE [LARGE SCALE GENOMIC DNA]</scope>
    <source>
        <strain evidence="14">CBS 10888</strain>
    </source>
</reference>
<dbReference type="InterPro" id="IPR006215">
    <property type="entry name" value="Glyco_hydro_melibiase"/>
</dbReference>
<feature type="domain" description="Alpha galactosidase C-terminal" evidence="13">
    <location>
        <begin position="393"/>
        <end position="453"/>
    </location>
</feature>
<proteinExistence type="inferred from homology"/>
<evidence type="ECO:0000256" key="6">
    <source>
        <dbReference type="ARBA" id="ARBA00022525"/>
    </source>
</evidence>
<evidence type="ECO:0000256" key="1">
    <source>
        <dbReference type="ARBA" id="ARBA00001255"/>
    </source>
</evidence>
<keyword evidence="7" id="KW-0732">Signal</keyword>
<dbReference type="SUPFAM" id="SSF51011">
    <property type="entry name" value="Glycosyl hydrolase domain"/>
    <property type="match status" value="1"/>
</dbReference>
<dbReference type="SUPFAM" id="SSF51445">
    <property type="entry name" value="(Trans)glycosidases"/>
    <property type="match status" value="1"/>
</dbReference>
<evidence type="ECO:0000256" key="9">
    <source>
        <dbReference type="ARBA" id="ARBA00023157"/>
    </source>
</evidence>
<evidence type="ECO:0000256" key="10">
    <source>
        <dbReference type="ARBA" id="ARBA00023180"/>
    </source>
</evidence>
<evidence type="ECO:0000256" key="4">
    <source>
        <dbReference type="ARBA" id="ARBA00011881"/>
    </source>
</evidence>
<dbReference type="CDD" id="cd14792">
    <property type="entry name" value="GH27"/>
    <property type="match status" value="1"/>
</dbReference>
<keyword evidence="9 12" id="KW-1015">Disulfide bond</keyword>
<dbReference type="GO" id="GO:0005995">
    <property type="term" value="P:melibiose catabolic process"/>
    <property type="evidence" value="ECO:0007669"/>
    <property type="project" value="UniProtKB-ARBA"/>
</dbReference>
<dbReference type="InterPro" id="IPR041233">
    <property type="entry name" value="Melibiase_C"/>
</dbReference>
<evidence type="ECO:0000256" key="3">
    <source>
        <dbReference type="ARBA" id="ARBA00009743"/>
    </source>
</evidence>
<accession>A0A1G4JHM5</accession>
<comment type="subcellular location">
    <subcellularLocation>
        <location evidence="2">Secreted</location>
    </subcellularLocation>
</comment>
<keyword evidence="11 12" id="KW-0326">Glycosidase</keyword>
<dbReference type="Proteomes" id="UP000190274">
    <property type="component" value="Chromosome F"/>
</dbReference>
<name>A0A1G4JHM5_9SACH</name>
<dbReference type="Pfam" id="PF16499">
    <property type="entry name" value="Melibiase_2"/>
    <property type="match status" value="1"/>
</dbReference>
<evidence type="ECO:0000256" key="12">
    <source>
        <dbReference type="RuleBase" id="RU361168"/>
    </source>
</evidence>
<comment type="subunit">
    <text evidence="4">Homotetramer.</text>
</comment>
<dbReference type="Gene3D" id="3.20.20.70">
    <property type="entry name" value="Aldolase class I"/>
    <property type="match status" value="1"/>
</dbReference>
<dbReference type="PRINTS" id="PR00748">
    <property type="entry name" value="MELIBIASE"/>
</dbReference>